<reference evidence="2" key="1">
    <citation type="submission" date="2023-04" db="EMBL/GenBank/DDBJ databases">
        <title>Black Yeasts Isolated from many extreme environments.</title>
        <authorList>
            <person name="Coleine C."/>
            <person name="Stajich J.E."/>
            <person name="Selbmann L."/>
        </authorList>
    </citation>
    <scope>NUCLEOTIDE SEQUENCE</scope>
    <source>
        <strain evidence="2">CCFEE 5312</strain>
    </source>
</reference>
<keyword evidence="3" id="KW-1185">Reference proteome</keyword>
<accession>A0AAJ0GES7</accession>
<comment type="caution">
    <text evidence="2">The sequence shown here is derived from an EMBL/GenBank/DDBJ whole genome shotgun (WGS) entry which is preliminary data.</text>
</comment>
<feature type="compositionally biased region" description="Low complexity" evidence="1">
    <location>
        <begin position="16"/>
        <end position="58"/>
    </location>
</feature>
<dbReference type="Proteomes" id="UP001271007">
    <property type="component" value="Unassembled WGS sequence"/>
</dbReference>
<evidence type="ECO:0000313" key="3">
    <source>
        <dbReference type="Proteomes" id="UP001271007"/>
    </source>
</evidence>
<gene>
    <name evidence="2" type="ORF">LTR09_002648</name>
</gene>
<name>A0AAJ0GES7_9PEZI</name>
<protein>
    <submittedName>
        <fullName evidence="2">Uncharacterized protein</fullName>
    </submittedName>
</protein>
<dbReference type="AlphaFoldDB" id="A0AAJ0GES7"/>
<proteinExistence type="predicted"/>
<evidence type="ECO:0000256" key="1">
    <source>
        <dbReference type="SAM" id="MobiDB-lite"/>
    </source>
</evidence>
<dbReference type="EMBL" id="JAWDJX010000006">
    <property type="protein sequence ID" value="KAK3056142.1"/>
    <property type="molecule type" value="Genomic_DNA"/>
</dbReference>
<sequence>MSSSIASSHSRRSSETRSAASLSMLAKASSSDNDSSSSAVPSLDYDCVTRSGNSSVSSRSRDPETTTLGPIYEPALLPTDDLADIPDLALAEATGGVRDRLSILNLALHASHSSATGPNFATSRFLADNNEPWTARSARQPKSTSSTTTHTASSELVDTLLSGFDAPSTEMLYDAVSEDGLCAHAGAWIVGDVGLGHQVYAQQVMIDL</sequence>
<feature type="region of interest" description="Disordered" evidence="1">
    <location>
        <begin position="1"/>
        <end position="74"/>
    </location>
</feature>
<evidence type="ECO:0000313" key="2">
    <source>
        <dbReference type="EMBL" id="KAK3056142.1"/>
    </source>
</evidence>
<organism evidence="2 3">
    <name type="scientific">Extremus antarcticus</name>
    <dbReference type="NCBI Taxonomy" id="702011"/>
    <lineage>
        <taxon>Eukaryota</taxon>
        <taxon>Fungi</taxon>
        <taxon>Dikarya</taxon>
        <taxon>Ascomycota</taxon>
        <taxon>Pezizomycotina</taxon>
        <taxon>Dothideomycetes</taxon>
        <taxon>Dothideomycetidae</taxon>
        <taxon>Mycosphaerellales</taxon>
        <taxon>Extremaceae</taxon>
        <taxon>Extremus</taxon>
    </lineage>
</organism>